<evidence type="ECO:0000313" key="3">
    <source>
        <dbReference type="EMBL" id="MBB5016077.1"/>
    </source>
</evidence>
<dbReference type="Gene3D" id="6.10.140.1340">
    <property type="match status" value="1"/>
</dbReference>
<name>A0A7W7Y0Y4_9GAMM</name>
<feature type="transmembrane region" description="Helical" evidence="1">
    <location>
        <begin position="7"/>
        <end position="30"/>
    </location>
</feature>
<gene>
    <name evidence="3" type="ORF">HNQ58_001987</name>
</gene>
<keyword evidence="4" id="KW-1185">Reference proteome</keyword>
<dbReference type="InterPro" id="IPR021309">
    <property type="entry name" value="YgaP-like_TM"/>
</dbReference>
<dbReference type="AlphaFoldDB" id="A0A7W7Y0Y4"/>
<evidence type="ECO:0000313" key="4">
    <source>
        <dbReference type="Proteomes" id="UP000519004"/>
    </source>
</evidence>
<organism evidence="3 4">
    <name type="scientific">Rehaibacterium terrae</name>
    <dbReference type="NCBI Taxonomy" id="1341696"/>
    <lineage>
        <taxon>Bacteria</taxon>
        <taxon>Pseudomonadati</taxon>
        <taxon>Pseudomonadota</taxon>
        <taxon>Gammaproteobacteria</taxon>
        <taxon>Lysobacterales</taxon>
        <taxon>Lysobacteraceae</taxon>
        <taxon>Rehaibacterium</taxon>
    </lineage>
</organism>
<dbReference type="Pfam" id="PF11127">
    <property type="entry name" value="YgaP-like_TM"/>
    <property type="match status" value="1"/>
</dbReference>
<proteinExistence type="predicted"/>
<evidence type="ECO:0000256" key="1">
    <source>
        <dbReference type="SAM" id="Phobius"/>
    </source>
</evidence>
<keyword evidence="1" id="KW-0472">Membrane</keyword>
<dbReference type="Proteomes" id="UP000519004">
    <property type="component" value="Unassembled WGS sequence"/>
</dbReference>
<sequence length="67" mass="7233">MNLDRAVLAFAGVMILISVALVYFVSPWWLLLTAFIGLNMLQAAFTGFCPAAKIFAAFGVKSGCAFR</sequence>
<dbReference type="RefSeq" id="WP_183948750.1">
    <property type="nucleotide sequence ID" value="NZ_JACHHX010000014.1"/>
</dbReference>
<dbReference type="EMBL" id="JACHHX010000014">
    <property type="protein sequence ID" value="MBB5016077.1"/>
    <property type="molecule type" value="Genomic_DNA"/>
</dbReference>
<keyword evidence="1" id="KW-0812">Transmembrane</keyword>
<comment type="caution">
    <text evidence="3">The sequence shown here is derived from an EMBL/GenBank/DDBJ whole genome shotgun (WGS) entry which is preliminary data.</text>
</comment>
<reference evidence="3 4" key="1">
    <citation type="submission" date="2020-08" db="EMBL/GenBank/DDBJ databases">
        <title>Genomic Encyclopedia of Type Strains, Phase IV (KMG-IV): sequencing the most valuable type-strain genomes for metagenomic binning, comparative biology and taxonomic classification.</title>
        <authorList>
            <person name="Goeker M."/>
        </authorList>
    </citation>
    <scope>NUCLEOTIDE SEQUENCE [LARGE SCALE GENOMIC DNA]</scope>
    <source>
        <strain evidence="3 4">DSM 25897</strain>
    </source>
</reference>
<accession>A0A7W7Y0Y4</accession>
<protein>
    <recommendedName>
        <fullName evidence="2">Inner membrane protein YgaP-like transmembrane domain-containing protein</fullName>
    </recommendedName>
</protein>
<feature type="transmembrane region" description="Helical" evidence="1">
    <location>
        <begin position="36"/>
        <end position="60"/>
    </location>
</feature>
<evidence type="ECO:0000259" key="2">
    <source>
        <dbReference type="Pfam" id="PF11127"/>
    </source>
</evidence>
<feature type="domain" description="Inner membrane protein YgaP-like transmembrane" evidence="2">
    <location>
        <begin position="2"/>
        <end position="55"/>
    </location>
</feature>
<keyword evidence="1" id="KW-1133">Transmembrane helix</keyword>